<name>A0A6L5XX76_9FIRM</name>
<feature type="domain" description="Transglycosylase SLT" evidence="2">
    <location>
        <begin position="50"/>
        <end position="157"/>
    </location>
</feature>
<dbReference type="SUPFAM" id="SSF53955">
    <property type="entry name" value="Lysozyme-like"/>
    <property type="match status" value="1"/>
</dbReference>
<dbReference type="PANTHER" id="PTHR37423">
    <property type="entry name" value="SOLUBLE LYTIC MUREIN TRANSGLYCOSYLASE-RELATED"/>
    <property type="match status" value="1"/>
</dbReference>
<organism evidence="3 4">
    <name type="scientific">Velocimicrobium porci</name>
    <dbReference type="NCBI Taxonomy" id="2606634"/>
    <lineage>
        <taxon>Bacteria</taxon>
        <taxon>Bacillati</taxon>
        <taxon>Bacillota</taxon>
        <taxon>Clostridia</taxon>
        <taxon>Lachnospirales</taxon>
        <taxon>Lachnospiraceae</taxon>
        <taxon>Velocimicrobium</taxon>
    </lineage>
</organism>
<comment type="similarity">
    <text evidence="1">Belongs to the transglycosylase Slt family.</text>
</comment>
<dbReference type="Gene3D" id="1.10.530.10">
    <property type="match status" value="1"/>
</dbReference>
<proteinExistence type="inferred from homology"/>
<gene>
    <name evidence="3" type="ORF">FYJ58_04105</name>
</gene>
<dbReference type="InterPro" id="IPR008258">
    <property type="entry name" value="Transglycosylase_SLT_dom_1"/>
</dbReference>
<keyword evidence="4" id="KW-1185">Reference proteome</keyword>
<dbReference type="InterPro" id="IPR023346">
    <property type="entry name" value="Lysozyme-like_dom_sf"/>
</dbReference>
<dbReference type="PROSITE" id="PS00922">
    <property type="entry name" value="TRANSGLYCOSYLASE"/>
    <property type="match status" value="1"/>
</dbReference>
<dbReference type="GO" id="GO:0016020">
    <property type="term" value="C:membrane"/>
    <property type="evidence" value="ECO:0007669"/>
    <property type="project" value="InterPro"/>
</dbReference>
<evidence type="ECO:0000313" key="4">
    <source>
        <dbReference type="Proteomes" id="UP000482209"/>
    </source>
</evidence>
<evidence type="ECO:0000256" key="1">
    <source>
        <dbReference type="ARBA" id="ARBA00007734"/>
    </source>
</evidence>
<dbReference type="PANTHER" id="PTHR37423:SF2">
    <property type="entry name" value="MEMBRANE-BOUND LYTIC MUREIN TRANSGLYCOSYLASE C"/>
    <property type="match status" value="1"/>
</dbReference>
<dbReference type="CDD" id="cd00254">
    <property type="entry name" value="LT-like"/>
    <property type="match status" value="1"/>
</dbReference>
<evidence type="ECO:0000259" key="2">
    <source>
        <dbReference type="Pfam" id="PF01464"/>
    </source>
</evidence>
<reference evidence="3 4" key="1">
    <citation type="submission" date="2019-08" db="EMBL/GenBank/DDBJ databases">
        <title>In-depth cultivation of the pig gut microbiome towards novel bacterial diversity and tailored functional studies.</title>
        <authorList>
            <person name="Wylensek D."/>
            <person name="Hitch T.C.A."/>
            <person name="Clavel T."/>
        </authorList>
    </citation>
    <scope>NUCLEOTIDE SEQUENCE [LARGE SCALE GENOMIC DNA]</scope>
    <source>
        <strain evidence="3 4">WCA-693-APC-MOT-I</strain>
    </source>
</reference>
<dbReference type="GO" id="GO:0000270">
    <property type="term" value="P:peptidoglycan metabolic process"/>
    <property type="evidence" value="ECO:0007669"/>
    <property type="project" value="InterPro"/>
</dbReference>
<dbReference type="Pfam" id="PF01464">
    <property type="entry name" value="SLT"/>
    <property type="match status" value="1"/>
</dbReference>
<dbReference type="AlphaFoldDB" id="A0A6L5XX76"/>
<sequence>MVTQIHSAKESAGMTTLVRKTTKSDSNFKQVLDNAKVASANNKVDLDAIFEKASATYNVPVNLLKAVAKAESDFQPNEVSSAGAIGIMQLMPATAKELGVTDAYDPEQNIMGGAKYLAQKLKLYNGDVSLTLAAYNAGSGNVKKYGGIPPFKETQNYVKKVMNYMNDYIDAPQVASKTVTQSSKNTVADSSLSNNIVDTTANAINLASANNAVDVEGAYERMKMSEAYWRLMEQLFSSQEEEESFI</sequence>
<comment type="caution">
    <text evidence="3">The sequence shown here is derived from an EMBL/GenBank/DDBJ whole genome shotgun (WGS) entry which is preliminary data.</text>
</comment>
<dbReference type="InterPro" id="IPR000189">
    <property type="entry name" value="Transglyc_AS"/>
</dbReference>
<dbReference type="Proteomes" id="UP000482209">
    <property type="component" value="Unassembled WGS sequence"/>
</dbReference>
<dbReference type="GO" id="GO:0008933">
    <property type="term" value="F:peptidoglycan lytic transglycosylase activity"/>
    <property type="evidence" value="ECO:0007669"/>
    <property type="project" value="InterPro"/>
</dbReference>
<evidence type="ECO:0000313" key="3">
    <source>
        <dbReference type="EMBL" id="MSS63061.1"/>
    </source>
</evidence>
<protein>
    <submittedName>
        <fullName evidence="3">Lytic transglycosylase domain-containing protein</fullName>
    </submittedName>
</protein>
<accession>A0A6L5XX76</accession>
<dbReference type="RefSeq" id="WP_154517633.1">
    <property type="nucleotide sequence ID" value="NZ_VUMT01000004.1"/>
</dbReference>
<dbReference type="EMBL" id="VUMT01000004">
    <property type="protein sequence ID" value="MSS63061.1"/>
    <property type="molecule type" value="Genomic_DNA"/>
</dbReference>